<dbReference type="InterPro" id="IPR008565">
    <property type="entry name" value="TtsA-like_GH18_dom"/>
</dbReference>
<evidence type="ECO:0000259" key="2">
    <source>
        <dbReference type="Pfam" id="PF05838"/>
    </source>
</evidence>
<dbReference type="SUPFAM" id="SSF53955">
    <property type="entry name" value="Lysozyme-like"/>
    <property type="match status" value="1"/>
</dbReference>
<evidence type="ECO:0000313" key="4">
    <source>
        <dbReference type="Proteomes" id="UP000490982"/>
    </source>
</evidence>
<name>A0A6G2DX91_STREE</name>
<protein>
    <recommendedName>
        <fullName evidence="2">TtsA-like Glycoside hydrolase family 108 domain-containing protein</fullName>
    </recommendedName>
</protein>
<comment type="caution">
    <text evidence="3">The sequence shown here is derived from an EMBL/GenBank/DDBJ whole genome shotgun (WGS) entry which is preliminary data.</text>
</comment>
<gene>
    <name evidence="3" type="ORF">GM537_14025</name>
</gene>
<dbReference type="AlphaFoldDB" id="A0A6G2DX91"/>
<evidence type="ECO:0000256" key="1">
    <source>
        <dbReference type="SAM" id="MobiDB-lite"/>
    </source>
</evidence>
<accession>A0A6G2DX91</accession>
<feature type="region of interest" description="Disordered" evidence="1">
    <location>
        <begin position="1"/>
        <end position="20"/>
    </location>
</feature>
<feature type="non-terminal residue" evidence="3">
    <location>
        <position position="1"/>
    </location>
</feature>
<evidence type="ECO:0000313" key="3">
    <source>
        <dbReference type="EMBL" id="MTW25889.1"/>
    </source>
</evidence>
<feature type="compositionally biased region" description="Basic and acidic residues" evidence="1">
    <location>
        <begin position="1"/>
        <end position="13"/>
    </location>
</feature>
<dbReference type="RefSeq" id="WP_330163669.1">
    <property type="nucleotide sequence ID" value="NZ_WNHS01000833.1"/>
</dbReference>
<dbReference type="EMBL" id="WNHS01000833">
    <property type="protein sequence ID" value="MTW25889.1"/>
    <property type="molecule type" value="Genomic_DNA"/>
</dbReference>
<organism evidence="3 4">
    <name type="scientific">Streptococcus pneumoniae</name>
    <dbReference type="NCBI Taxonomy" id="1313"/>
    <lineage>
        <taxon>Bacteria</taxon>
        <taxon>Bacillati</taxon>
        <taxon>Bacillota</taxon>
        <taxon>Bacilli</taxon>
        <taxon>Lactobacillales</taxon>
        <taxon>Streptococcaceae</taxon>
        <taxon>Streptococcus</taxon>
    </lineage>
</organism>
<feature type="non-terminal residue" evidence="3">
    <location>
        <position position="82"/>
    </location>
</feature>
<reference evidence="3 4" key="1">
    <citation type="submission" date="2019-11" db="EMBL/GenBank/DDBJ databases">
        <title>Growth characteristics of pneumococcus vary with the chemical composition of the capsule and with environmental conditions.</title>
        <authorList>
            <person name="Tothpal A."/>
            <person name="Desobry K."/>
            <person name="Joshi S."/>
            <person name="Wyllie A.L."/>
            <person name="Weinberger D.M."/>
        </authorList>
    </citation>
    <scope>NUCLEOTIDE SEQUENCE [LARGE SCALE GENOMIC DNA]</scope>
    <source>
        <strain evidence="4">pnumococcus23A</strain>
    </source>
</reference>
<dbReference type="InterPro" id="IPR023346">
    <property type="entry name" value="Lysozyme-like_dom_sf"/>
</dbReference>
<sequence>LKHEGGFVNHPKDPGGSTNRGVTIGTLRRLGIDKDGDGDSDIVDLKALTADDAALVFKRFYGDAVQADLLPRGLDYAMTDFA</sequence>
<dbReference type="Pfam" id="PF05838">
    <property type="entry name" value="Glyco_hydro_108"/>
    <property type="match status" value="1"/>
</dbReference>
<proteinExistence type="predicted"/>
<dbReference type="Gene3D" id="1.20.141.10">
    <property type="entry name" value="Chitosanase, subunit A, domain 1"/>
    <property type="match status" value="1"/>
</dbReference>
<dbReference type="Proteomes" id="UP000490982">
    <property type="component" value="Unassembled WGS sequence"/>
</dbReference>
<feature type="domain" description="TtsA-like Glycoside hydrolase family 108" evidence="2">
    <location>
        <begin position="1"/>
        <end position="82"/>
    </location>
</feature>